<name>A0A0D2MYH9_9CHLO</name>
<proteinExistence type="predicted"/>
<organism evidence="1 2">
    <name type="scientific">Monoraphidium neglectum</name>
    <dbReference type="NCBI Taxonomy" id="145388"/>
    <lineage>
        <taxon>Eukaryota</taxon>
        <taxon>Viridiplantae</taxon>
        <taxon>Chlorophyta</taxon>
        <taxon>core chlorophytes</taxon>
        <taxon>Chlorophyceae</taxon>
        <taxon>CS clade</taxon>
        <taxon>Sphaeropleales</taxon>
        <taxon>Selenastraceae</taxon>
        <taxon>Monoraphidium</taxon>
    </lineage>
</organism>
<dbReference type="OrthoDB" id="5194604at2759"/>
<dbReference type="GeneID" id="25735412"/>
<dbReference type="InterPro" id="IPR011004">
    <property type="entry name" value="Trimer_LpxA-like_sf"/>
</dbReference>
<dbReference type="AlphaFoldDB" id="A0A0D2MYH9"/>
<dbReference type="EMBL" id="KK100508">
    <property type="protein sequence ID" value="KIZ05422.1"/>
    <property type="molecule type" value="Genomic_DNA"/>
</dbReference>
<sequence>MALNFIRRLLCCFRGSQPVEEQVVSFEDFAALATIQVISKDGKKKRFDVPEAISKQYAKVIPEDVTIDGQGVCITSDIAVLGDVRITAGGTCITGNTLIFGDVIIDGEDGQTVNGTCITGSAIVLGNVFIRGNVCVTSNAFVKGDVKVEGHLDVGGKLCYWGQKEIRPLPPY</sequence>
<reference evidence="1 2" key="1">
    <citation type="journal article" date="2013" name="BMC Genomics">
        <title>Reconstruction of the lipid metabolism for the microalga Monoraphidium neglectum from its genome sequence reveals characteristics suitable for biofuel production.</title>
        <authorList>
            <person name="Bogen C."/>
            <person name="Al-Dilaimi A."/>
            <person name="Albersmeier A."/>
            <person name="Wichmann J."/>
            <person name="Grundmann M."/>
            <person name="Rupp O."/>
            <person name="Lauersen K.J."/>
            <person name="Blifernez-Klassen O."/>
            <person name="Kalinowski J."/>
            <person name="Goesmann A."/>
            <person name="Mussgnug J.H."/>
            <person name="Kruse O."/>
        </authorList>
    </citation>
    <scope>NUCLEOTIDE SEQUENCE [LARGE SCALE GENOMIC DNA]</scope>
    <source>
        <strain evidence="1 2">SAG 48.87</strain>
    </source>
</reference>
<dbReference type="Proteomes" id="UP000054498">
    <property type="component" value="Unassembled WGS sequence"/>
</dbReference>
<keyword evidence="2" id="KW-1185">Reference proteome</keyword>
<dbReference type="KEGG" id="mng:MNEG_2534"/>
<dbReference type="RefSeq" id="XP_013904441.1">
    <property type="nucleotide sequence ID" value="XM_014048987.1"/>
</dbReference>
<accession>A0A0D2MYH9</accession>
<evidence type="ECO:0000313" key="2">
    <source>
        <dbReference type="Proteomes" id="UP000054498"/>
    </source>
</evidence>
<protein>
    <submittedName>
        <fullName evidence="1">Uncharacterized protein</fullName>
    </submittedName>
</protein>
<dbReference type="SUPFAM" id="SSF51161">
    <property type="entry name" value="Trimeric LpxA-like enzymes"/>
    <property type="match status" value="1"/>
</dbReference>
<gene>
    <name evidence="1" type="ORF">MNEG_2534</name>
</gene>
<evidence type="ECO:0000313" key="1">
    <source>
        <dbReference type="EMBL" id="KIZ05422.1"/>
    </source>
</evidence>